<sequence length="307" mass="33928">MVGGTLREIRSRVRGLSVPTGPYAVICTRTGREPIPLTGMRFDSRDDAEHAADAAKDYRSALRRYDPQVLQHESEIRNVADADETPRLSATHDRAVRLPADADPRTYYLSFCHDVSGAVFEALTETGYRTVESAAMETYLTLAEVVTEQDDFCLTLLWSVMSELDVRLDASRQRRVVSAAASLLAGPSDGAFLAEPTVESALEATMTRLNRASFVGEFDIAVCSSDEAWEVTFAGYSLAERTGRLPTLPVAVDLIRRLPDDVVSFTEATPLANSRWRVRVERDSEPTGLVSLDATDESRLNDTDYRI</sequence>
<proteinExistence type="predicted"/>
<reference evidence="3 4" key="1">
    <citation type="submission" date="2018-12" db="EMBL/GenBank/DDBJ databases">
        <title>Genome analysis provides insights into bioremediation potentialities of Halogeometricum borinquense strain N11.</title>
        <authorList>
            <person name="Najjari A."/>
            <person name="Youssef N."/>
            <person name="Fhoula I."/>
            <person name="Ben Dhia O."/>
            <person name="Mahjoubi M."/>
            <person name="Ouzari H.I."/>
            <person name="Cherif A."/>
        </authorList>
    </citation>
    <scope>NUCLEOTIDE SEQUENCE [LARGE SCALE GENOMIC DNA]</scope>
    <source>
        <strain evidence="3 4">N11</strain>
    </source>
</reference>
<evidence type="ECO:0000259" key="2">
    <source>
        <dbReference type="Pfam" id="PF24422"/>
    </source>
</evidence>
<organism evidence="3 4">
    <name type="scientific">Halogeometricum borinquense</name>
    <dbReference type="NCBI Taxonomy" id="60847"/>
    <lineage>
        <taxon>Archaea</taxon>
        <taxon>Methanobacteriati</taxon>
        <taxon>Methanobacteriota</taxon>
        <taxon>Stenosarchaea group</taxon>
        <taxon>Halobacteria</taxon>
        <taxon>Halobacteriales</taxon>
        <taxon>Haloferacaceae</taxon>
        <taxon>Halogeometricum</taxon>
    </lineage>
</organism>
<dbReference type="RefSeq" id="WP_013440649.1">
    <property type="nucleotide sequence ID" value="NZ_RZHH01000002.1"/>
</dbReference>
<dbReference type="Proteomes" id="UP000294028">
    <property type="component" value="Unassembled WGS sequence"/>
</dbReference>
<protein>
    <submittedName>
        <fullName evidence="3">Uncharacterized protein</fullName>
    </submittedName>
</protein>
<dbReference type="Pfam" id="PF24422">
    <property type="entry name" value="DUF7552"/>
    <property type="match status" value="1"/>
</dbReference>
<dbReference type="InterPro" id="IPR055973">
    <property type="entry name" value="DUF7551"/>
</dbReference>
<gene>
    <name evidence="3" type="ORF">ELS19_04210</name>
</gene>
<comment type="caution">
    <text evidence="3">The sequence shown here is derived from an EMBL/GenBank/DDBJ whole genome shotgun (WGS) entry which is preliminary data.</text>
</comment>
<evidence type="ECO:0000313" key="4">
    <source>
        <dbReference type="Proteomes" id="UP000294028"/>
    </source>
</evidence>
<dbReference type="GeneID" id="9994064"/>
<accession>A0A482TDF8</accession>
<dbReference type="OMA" id="RTWELTF"/>
<feature type="domain" description="DUF7552" evidence="2">
    <location>
        <begin position="5"/>
        <end position="77"/>
    </location>
</feature>
<dbReference type="EMBL" id="RZHH01000002">
    <property type="protein sequence ID" value="RYJ13248.1"/>
    <property type="molecule type" value="Genomic_DNA"/>
</dbReference>
<feature type="domain" description="DUF7551" evidence="1">
    <location>
        <begin position="109"/>
        <end position="294"/>
    </location>
</feature>
<dbReference type="Pfam" id="PF24420">
    <property type="entry name" value="DUF7551"/>
    <property type="match status" value="1"/>
</dbReference>
<dbReference type="AlphaFoldDB" id="A0A482TDF8"/>
<evidence type="ECO:0000259" key="1">
    <source>
        <dbReference type="Pfam" id="PF24420"/>
    </source>
</evidence>
<evidence type="ECO:0000313" key="3">
    <source>
        <dbReference type="EMBL" id="RYJ13248.1"/>
    </source>
</evidence>
<name>A0A482TDF8_9EURY</name>
<dbReference type="InterPro" id="IPR055974">
    <property type="entry name" value="DUF7552"/>
</dbReference>